<dbReference type="SUPFAM" id="SSF48557">
    <property type="entry name" value="L-aspartase-like"/>
    <property type="match status" value="1"/>
</dbReference>
<evidence type="ECO:0000313" key="15">
    <source>
        <dbReference type="Proteomes" id="UP000286510"/>
    </source>
</evidence>
<organism evidence="2 9">
    <name type="scientific">Aphanomyces astaci</name>
    <name type="common">Crayfish plague agent</name>
    <dbReference type="NCBI Taxonomy" id="112090"/>
    <lineage>
        <taxon>Eukaryota</taxon>
        <taxon>Sar</taxon>
        <taxon>Stramenopiles</taxon>
        <taxon>Oomycota</taxon>
        <taxon>Saprolegniomycetes</taxon>
        <taxon>Saprolegniales</taxon>
        <taxon>Verrucalvaceae</taxon>
        <taxon>Aphanomyces</taxon>
    </lineage>
</organism>
<evidence type="ECO:0000313" key="12">
    <source>
        <dbReference type="Proteomes" id="UP000266643"/>
    </source>
</evidence>
<evidence type="ECO:0000256" key="1">
    <source>
        <dbReference type="ARBA" id="ARBA00007238"/>
    </source>
</evidence>
<gene>
    <name evidence="7" type="ORF">DYB26_006310</name>
    <name evidence="8" type="ORF">DYB28_005678</name>
    <name evidence="4" type="ORF">DYB30_000986</name>
    <name evidence="6" type="ORF">DYB31_007111</name>
    <name evidence="3" type="ORF">DYB34_002307</name>
    <name evidence="2" type="ORF">DYB36_001096</name>
    <name evidence="5" type="ORF">DYB38_001731</name>
</gene>
<dbReference type="Proteomes" id="UP000283543">
    <property type="component" value="Unassembled WGS sequence"/>
</dbReference>
<dbReference type="Proteomes" id="UP000266196">
    <property type="component" value="Unassembled WGS sequence"/>
</dbReference>
<proteinExistence type="inferred from homology"/>
<dbReference type="EMBL" id="QUTE01015237">
    <property type="protein sequence ID" value="RHZ00237.1"/>
    <property type="molecule type" value="Genomic_DNA"/>
</dbReference>
<dbReference type="EMBL" id="QUTI01028101">
    <property type="protein sequence ID" value="RLO04870.1"/>
    <property type="molecule type" value="Genomic_DNA"/>
</dbReference>
<dbReference type="EMBL" id="QUTF01011462">
    <property type="protein sequence ID" value="RHZ28428.1"/>
    <property type="molecule type" value="Genomic_DNA"/>
</dbReference>
<dbReference type="AlphaFoldDB" id="A0A397AQP4"/>
<evidence type="ECO:0008006" key="16">
    <source>
        <dbReference type="Google" id="ProtNLM"/>
    </source>
</evidence>
<dbReference type="Proteomes" id="UP000286510">
    <property type="component" value="Unassembled WGS sequence"/>
</dbReference>
<dbReference type="VEuPathDB" id="FungiDB:H257_04559"/>
<evidence type="ECO:0000313" key="8">
    <source>
        <dbReference type="EMBL" id="RLO04870.1"/>
    </source>
</evidence>
<evidence type="ECO:0000313" key="7">
    <source>
        <dbReference type="EMBL" id="RHZ28428.1"/>
    </source>
</evidence>
<sequence length="72" mass="7918">MSKRSAVVLDGCSLQTDDLVLLSKGQTKLELSTEAWAKVKSSREVVDNILREKKVAYGINTGFGLFSMNLNI</sequence>
<dbReference type="GO" id="GO:0003824">
    <property type="term" value="F:catalytic activity"/>
    <property type="evidence" value="ECO:0007669"/>
    <property type="project" value="InterPro"/>
</dbReference>
<dbReference type="EMBL" id="QUSZ01005855">
    <property type="protein sequence ID" value="RHY07957.1"/>
    <property type="molecule type" value="Genomic_DNA"/>
</dbReference>
<dbReference type="InterPro" id="IPR008948">
    <property type="entry name" value="L-Aspartase-like"/>
</dbReference>
<dbReference type="InterPro" id="IPR001106">
    <property type="entry name" value="Aromatic_Lyase"/>
</dbReference>
<reference evidence="8 13" key="1">
    <citation type="journal article" date="2018" name="J. Invertebr. Pathol.">
        <title>New genotyping method for the causative agent of crayfish plague (Aphanomyces astaci) based on whole genome data.</title>
        <authorList>
            <person name="Minardi D."/>
            <person name="Studholme D.J."/>
            <person name="van der Giezen M."/>
            <person name="Pretto T."/>
            <person name="Oidtmann B."/>
        </authorList>
    </citation>
    <scope>NUCLEOTIDE SEQUENCE [LARGE SCALE GENOMIC DNA]</scope>
    <source>
        <strain evidence="8 13">KB13</strain>
    </source>
</reference>
<dbReference type="Pfam" id="PF00221">
    <property type="entry name" value="Lyase_aromatic"/>
    <property type="match status" value="1"/>
</dbReference>
<reference evidence="9 10" key="2">
    <citation type="submission" date="2018-08" db="EMBL/GenBank/DDBJ databases">
        <title>Aphanomyces genome sequencing and annotation.</title>
        <authorList>
            <person name="Minardi D."/>
            <person name="Oidtmann B."/>
            <person name="Van Der Giezen M."/>
            <person name="Studholme D.J."/>
        </authorList>
    </citation>
    <scope>NUCLEOTIDE SEQUENCE [LARGE SCALE GENOMIC DNA]</scope>
    <source>
        <strain evidence="6 11">197901</strain>
        <strain evidence="4 12">D2</strain>
        <strain evidence="7 15">FDL457</strain>
        <strain evidence="2 9">Kv</strain>
        <strain evidence="5 10">SA</strain>
        <strain evidence="3 14">Si</strain>
    </source>
</reference>
<evidence type="ECO:0000313" key="9">
    <source>
        <dbReference type="Proteomes" id="UP000265427"/>
    </source>
</evidence>
<dbReference type="EMBL" id="QUTC01003538">
    <property type="protein sequence ID" value="RHY69481.1"/>
    <property type="molecule type" value="Genomic_DNA"/>
</dbReference>
<evidence type="ECO:0000313" key="3">
    <source>
        <dbReference type="EMBL" id="RHY50318.1"/>
    </source>
</evidence>
<dbReference type="Proteomes" id="UP000275652">
    <property type="component" value="Unassembled WGS sequence"/>
</dbReference>
<name>A0A397AQP4_APHAT</name>
<comment type="caution">
    <text evidence="2">The sequence shown here is derived from an EMBL/GenBank/DDBJ whole genome shotgun (WGS) entry which is preliminary data.</text>
</comment>
<protein>
    <recommendedName>
        <fullName evidence="16">Histidine ammonia-lyase</fullName>
    </recommendedName>
</protein>
<dbReference type="Proteomes" id="UP000266643">
    <property type="component" value="Unassembled WGS sequence"/>
</dbReference>
<dbReference type="InterPro" id="IPR024083">
    <property type="entry name" value="Fumarase/histidase_N"/>
</dbReference>
<evidence type="ECO:0000313" key="4">
    <source>
        <dbReference type="EMBL" id="RHY59568.1"/>
    </source>
</evidence>
<evidence type="ECO:0000313" key="2">
    <source>
        <dbReference type="EMBL" id="RHY07957.1"/>
    </source>
</evidence>
<dbReference type="Proteomes" id="UP000265716">
    <property type="component" value="Unassembled WGS sequence"/>
</dbReference>
<evidence type="ECO:0000313" key="6">
    <source>
        <dbReference type="EMBL" id="RHZ00237.1"/>
    </source>
</evidence>
<dbReference type="Gene3D" id="1.10.275.10">
    <property type="entry name" value="Fumarase/aspartase (N-terminal domain)"/>
    <property type="match status" value="1"/>
</dbReference>
<comment type="similarity">
    <text evidence="1">Belongs to the PAL/histidase family.</text>
</comment>
<evidence type="ECO:0000313" key="5">
    <source>
        <dbReference type="EMBL" id="RHY69481.1"/>
    </source>
</evidence>
<dbReference type="EMBL" id="QUTD01005783">
    <property type="protein sequence ID" value="RHY59568.1"/>
    <property type="molecule type" value="Genomic_DNA"/>
</dbReference>
<evidence type="ECO:0000313" key="14">
    <source>
        <dbReference type="Proteomes" id="UP000283543"/>
    </source>
</evidence>
<evidence type="ECO:0000313" key="10">
    <source>
        <dbReference type="Proteomes" id="UP000265716"/>
    </source>
</evidence>
<evidence type="ECO:0000313" key="11">
    <source>
        <dbReference type="Proteomes" id="UP000266196"/>
    </source>
</evidence>
<accession>A0A397AQP4</accession>
<dbReference type="Proteomes" id="UP000265427">
    <property type="component" value="Unassembled WGS sequence"/>
</dbReference>
<evidence type="ECO:0000313" key="13">
    <source>
        <dbReference type="Proteomes" id="UP000275652"/>
    </source>
</evidence>
<dbReference type="EMBL" id="QUTB01006375">
    <property type="protein sequence ID" value="RHY50318.1"/>
    <property type="molecule type" value="Genomic_DNA"/>
</dbReference>